<dbReference type="EMBL" id="CALSDN010000001">
    <property type="protein sequence ID" value="CAH6718800.1"/>
    <property type="molecule type" value="Genomic_DNA"/>
</dbReference>
<gene>
    <name evidence="1" type="ORF">CLIB1444_01S14796</name>
</gene>
<name>A0ACA9Y1H1_9ASCO</name>
<evidence type="ECO:0000313" key="2">
    <source>
        <dbReference type="Proteomes" id="UP001152531"/>
    </source>
</evidence>
<sequence length="854" mass="97558">MDVKKRDRVAKACEYCRKKKIKCNGQTPCSNCKGECLYLVNERKPRKRVTKPKAESVQALDDRLGRLEKLLSSLTAKLGGSIEQITPDGESSEEEIDDESINEDQAYEQAIAGGNAYMMTESKVSGDLNEDKRVFHLSEKFYGSHSSFRIFSDKSAKWMQNQLPPEDAHLLIPVSNMPVVLALCMKTFNDIWFNSRPVDEESRKRLSEGWFPEDEHLIFELIKCIDKIFLASYVASSKDLEVLFRSYYRNVELKRRNMVESDDYKVFTDSELLIMNISLSLCIASVVDKRMLPTGQDSNGGTPGETPSLTSYSIDDLIQLQTKFFSSSIYYYGMVSLLSDGIETIQGILLMILFLETSWIKSSVSYILASIAVRYGQEIGLHRMETIQGLSEEEGGLRRRLWYFCEYLDMEVCYRHGKPPLINSNDVSTLSGRDLLNTMRYHLLEGEEFPKKFQGNFDPLDPDFLQFVLQHKDFTSYIGFVMHNLTKIKSKSYSALFSASSSNHSLEDLISTLKTLNEDMDKLKQSMDKDLRPKFYYEHDFDQCLIFNQDIDSSDLQFSLCFHLTYFVHLMTINRLITQVDAKACNNKEILNFRHLYLNSARTILHIIKKIDRKTVPHSCINWLIFYPCSAFLSLLSSCLNTPNSPDTFNDVSLLMDVTTCFFAFNKNVYLKSTPGVPKVYSQRDSTIFLICGVILAIGIKIIESKSHYKFSDNYPRFQEHLKESRAIFPELYKPIVTNMTQGKPLPFNYSDWDDSPLILPSSFLPGPTGYLTIPFRSPSDKSPVSDFKSKMSSNGTTASTPYEDKNSLSSLLVQSPGINKVGLTEAEFNENLDKFFGHEINSPNFFFDNNLGL</sequence>
<accession>A0ACA9Y1H1</accession>
<reference evidence="1" key="1">
    <citation type="submission" date="2022-06" db="EMBL/GenBank/DDBJ databases">
        <authorList>
            <person name="Legras J.-L."/>
            <person name="Devillers H."/>
            <person name="Grondin C."/>
        </authorList>
    </citation>
    <scope>NUCLEOTIDE SEQUENCE</scope>
    <source>
        <strain evidence="1">CLIB 1444</strain>
    </source>
</reference>
<proteinExistence type="predicted"/>
<dbReference type="Proteomes" id="UP001152531">
    <property type="component" value="Unassembled WGS sequence"/>
</dbReference>
<comment type="caution">
    <text evidence="1">The sequence shown here is derived from an EMBL/GenBank/DDBJ whole genome shotgun (WGS) entry which is preliminary data.</text>
</comment>
<keyword evidence="2" id="KW-1185">Reference proteome</keyword>
<organism evidence="1 2">
    <name type="scientific">[Candida] jaroonii</name>
    <dbReference type="NCBI Taxonomy" id="467808"/>
    <lineage>
        <taxon>Eukaryota</taxon>
        <taxon>Fungi</taxon>
        <taxon>Dikarya</taxon>
        <taxon>Ascomycota</taxon>
        <taxon>Saccharomycotina</taxon>
        <taxon>Pichiomycetes</taxon>
        <taxon>Debaryomycetaceae</taxon>
        <taxon>Yamadazyma</taxon>
    </lineage>
</organism>
<evidence type="ECO:0000313" key="1">
    <source>
        <dbReference type="EMBL" id="CAH6718800.1"/>
    </source>
</evidence>
<protein>
    <submittedName>
        <fullName evidence="1">Uncharacterized protein</fullName>
    </submittedName>
</protein>